<comment type="caution">
    <text evidence="1">The sequence shown here is derived from an EMBL/GenBank/DDBJ whole genome shotgun (WGS) entry which is preliminary data.</text>
</comment>
<dbReference type="AlphaFoldDB" id="A0A8H7QQF1"/>
<evidence type="ECO:0000313" key="2">
    <source>
        <dbReference type="Proteomes" id="UP000603453"/>
    </source>
</evidence>
<keyword evidence="2" id="KW-1185">Reference proteome</keyword>
<protein>
    <submittedName>
        <fullName evidence="1">Uncharacterized protein</fullName>
    </submittedName>
</protein>
<accession>A0A8H7QQF1</accession>
<sequence>MAIDVKYRYAMGIELGDLFSSVSVAHVKDPSNIFSVESWESGQEGWTYRHRFPTSIRYNNDWMGTKSLGVEYDTNNMGDHGSILIYQIKQYLFHPDKSNEILGKMKKGLTIKKVLADFLAGFVQLARRRFRVHEQFQKSQFYDNDLKAKYVHYRVACPSSLQGLMRECFVYAGITDSYKVEQQLSFVTEVEAIAYHQIALDRKITKLKIDQSYLICNVGENSVGIADICVNTTEALSTVELVGENLKGGSTALENRFRDYLEERCIWFNQSPETIEKACSDFVETMKFGFKVVDPNACAFELQDANKNTVHISYENLDRAVFLPYIDTIIQCIIDIYKKSNGNRQLLLSGKYGQDPYFIKHLVYDIDETCLQRVDLVKNLFDSISSGAVTSALRKSEVHTPFFHSHSNDLVEEDYYADKRTDNNDEDYDFIVGLEWWPDSDSELASSRIPTLLMVDKFMRPVFWGNEAKSEADSNKNNEGRTLLKGFTLFSHTESLNRFYSNGDKALEDIRSSNHYGTDCDRHEHHLFKYLYDLKDDYQNKSTATRNVSAMDAMTCFLKVYTDYIVDRIVEGEKPGFFKTSSKEFFLNKYKFKFVMTVPAMCDASDQERLIQSAIQAGIINDDSRHRLLLVDEHEAAVLSCENELCQLFKNGDGLDNHARDQDWKNIVVLDAGGLTVNSSTYQWRPYNNKNQERHINQLGDRIGDLCGSTFLDIRYKNYLLQLYKNMGIDPNDNNLDKTLLQFSNKFKPNAYIPIQASDENFSVRSVVDPPYNVVSQNTQYQYNRDDGKLIISDNDMGPEIFDPVISHILNLLKRQIKQAEDDGRKIDAILMVGGFSQSAYLRQKIQSTPLLNLPLVTPKDMTSTFSRGAVSYGIMENPKIGNIDEDKHFSLEVQIPLTSLEMTNPQLQKVKGSNGKSYSKGRLKHFLKKDYCTYTQKVQTEYPKNTVIAIFSCASDTSDYVTDCHIKRVETIITVPPDIKGIEEGQMIEFDVCLHTYNGEATVVIRCKNDLVNADLRMKDNSQKVVNSTSSIKSDIYYLLEQQCDAEHPIVDYFSSNR</sequence>
<dbReference type="Proteomes" id="UP000603453">
    <property type="component" value="Unassembled WGS sequence"/>
</dbReference>
<dbReference type="Gene3D" id="3.90.640.10">
    <property type="entry name" value="Actin, Chain A, domain 4"/>
    <property type="match status" value="1"/>
</dbReference>
<dbReference type="EMBL" id="JAEPRD010000143">
    <property type="protein sequence ID" value="KAG2196594.1"/>
    <property type="molecule type" value="Genomic_DNA"/>
</dbReference>
<evidence type="ECO:0000313" key="1">
    <source>
        <dbReference type="EMBL" id="KAG2196594.1"/>
    </source>
</evidence>
<gene>
    <name evidence="1" type="ORF">INT47_004897</name>
</gene>
<dbReference type="PANTHER" id="PTHR14187:SF5">
    <property type="entry name" value="HEAT SHOCK 70 KDA PROTEIN 12A"/>
    <property type="match status" value="1"/>
</dbReference>
<dbReference type="CDD" id="cd10170">
    <property type="entry name" value="ASKHA_NBD_HSP70"/>
    <property type="match status" value="1"/>
</dbReference>
<dbReference type="SUPFAM" id="SSF53067">
    <property type="entry name" value="Actin-like ATPase domain"/>
    <property type="match status" value="1"/>
</dbReference>
<proteinExistence type="predicted"/>
<dbReference type="Gene3D" id="3.30.420.40">
    <property type="match status" value="2"/>
</dbReference>
<name>A0A8H7QQF1_9FUNG</name>
<dbReference type="PANTHER" id="PTHR14187">
    <property type="entry name" value="ALPHA KINASE/ELONGATION FACTOR 2 KINASE"/>
    <property type="match status" value="1"/>
</dbReference>
<organism evidence="1 2">
    <name type="scientific">Mucor saturninus</name>
    <dbReference type="NCBI Taxonomy" id="64648"/>
    <lineage>
        <taxon>Eukaryota</taxon>
        <taxon>Fungi</taxon>
        <taxon>Fungi incertae sedis</taxon>
        <taxon>Mucoromycota</taxon>
        <taxon>Mucoromycotina</taxon>
        <taxon>Mucoromycetes</taxon>
        <taxon>Mucorales</taxon>
        <taxon>Mucorineae</taxon>
        <taxon>Mucoraceae</taxon>
        <taxon>Mucor</taxon>
    </lineage>
</organism>
<dbReference type="OrthoDB" id="2275019at2759"/>
<reference evidence="1" key="1">
    <citation type="submission" date="2020-12" db="EMBL/GenBank/DDBJ databases">
        <title>Metabolic potential, ecology and presence of endohyphal bacteria is reflected in genomic diversity of Mucoromycotina.</title>
        <authorList>
            <person name="Muszewska A."/>
            <person name="Okrasinska A."/>
            <person name="Steczkiewicz K."/>
            <person name="Drgas O."/>
            <person name="Orlowska M."/>
            <person name="Perlinska-Lenart U."/>
            <person name="Aleksandrzak-Piekarczyk T."/>
            <person name="Szatraj K."/>
            <person name="Zielenkiewicz U."/>
            <person name="Pilsyk S."/>
            <person name="Malc E."/>
            <person name="Mieczkowski P."/>
            <person name="Kruszewska J.S."/>
            <person name="Biernat P."/>
            <person name="Pawlowska J."/>
        </authorList>
    </citation>
    <scope>NUCLEOTIDE SEQUENCE</scope>
    <source>
        <strain evidence="1">WA0000017839</strain>
    </source>
</reference>
<dbReference type="InterPro" id="IPR043129">
    <property type="entry name" value="ATPase_NBD"/>
</dbReference>